<dbReference type="Proteomes" id="UP001501676">
    <property type="component" value="Unassembled WGS sequence"/>
</dbReference>
<dbReference type="EMBL" id="BAAAYN010000005">
    <property type="protein sequence ID" value="GAA3383323.1"/>
    <property type="molecule type" value="Genomic_DNA"/>
</dbReference>
<dbReference type="InterPro" id="IPR036390">
    <property type="entry name" value="WH_DNA-bd_sf"/>
</dbReference>
<evidence type="ECO:0000313" key="1">
    <source>
        <dbReference type="EMBL" id="GAA3383323.1"/>
    </source>
</evidence>
<gene>
    <name evidence="1" type="ORF">GCM10020369_08780</name>
</gene>
<name>A0ABP6SRA3_9ACTN</name>
<organism evidence="1 2">
    <name type="scientific">Cryptosporangium minutisporangium</name>
    <dbReference type="NCBI Taxonomy" id="113569"/>
    <lineage>
        <taxon>Bacteria</taxon>
        <taxon>Bacillati</taxon>
        <taxon>Actinomycetota</taxon>
        <taxon>Actinomycetes</taxon>
        <taxon>Cryptosporangiales</taxon>
        <taxon>Cryptosporangiaceae</taxon>
        <taxon>Cryptosporangium</taxon>
    </lineage>
</organism>
<evidence type="ECO:0000313" key="2">
    <source>
        <dbReference type="Proteomes" id="UP001501676"/>
    </source>
</evidence>
<dbReference type="Gene3D" id="1.10.10.10">
    <property type="entry name" value="Winged helix-like DNA-binding domain superfamily/Winged helix DNA-binding domain"/>
    <property type="match status" value="1"/>
</dbReference>
<sequence>MARFNSISQERRVQIVSGVLSALLGRRSPATITDLEDTTGKNAAVLKHILGQLVERGYVTERNTPHGKGYWLTAIGKSAYDRYHAGNAQIFTGDFFQVGDNSTVVNRSSVDASFNPTAADPAAPVALVSLSFEVRNSGNLQAQDLMDRLLSELNRTPPRLHVLRSYLSALAEAHPGISPLLLSEVWRDLQRMR</sequence>
<accession>A0ABP6SRA3</accession>
<dbReference type="SUPFAM" id="SSF46785">
    <property type="entry name" value="Winged helix' DNA-binding domain"/>
    <property type="match status" value="1"/>
</dbReference>
<comment type="caution">
    <text evidence="1">The sequence shown here is derived from an EMBL/GenBank/DDBJ whole genome shotgun (WGS) entry which is preliminary data.</text>
</comment>
<reference evidence="2" key="1">
    <citation type="journal article" date="2019" name="Int. J. Syst. Evol. Microbiol.">
        <title>The Global Catalogue of Microorganisms (GCM) 10K type strain sequencing project: providing services to taxonomists for standard genome sequencing and annotation.</title>
        <authorList>
            <consortium name="The Broad Institute Genomics Platform"/>
            <consortium name="The Broad Institute Genome Sequencing Center for Infectious Disease"/>
            <person name="Wu L."/>
            <person name="Ma J."/>
        </authorList>
    </citation>
    <scope>NUCLEOTIDE SEQUENCE [LARGE SCALE GENOMIC DNA]</scope>
    <source>
        <strain evidence="2">JCM 9458</strain>
    </source>
</reference>
<protein>
    <recommendedName>
        <fullName evidence="3">HTH iclR-type domain-containing protein</fullName>
    </recommendedName>
</protein>
<evidence type="ECO:0008006" key="3">
    <source>
        <dbReference type="Google" id="ProtNLM"/>
    </source>
</evidence>
<dbReference type="InterPro" id="IPR036388">
    <property type="entry name" value="WH-like_DNA-bd_sf"/>
</dbReference>
<keyword evidence="2" id="KW-1185">Reference proteome</keyword>
<proteinExistence type="predicted"/>